<evidence type="ECO:0000256" key="8">
    <source>
        <dbReference type="PROSITE-ProRule" id="PRU00552"/>
    </source>
</evidence>
<comment type="subcellular location">
    <subcellularLocation>
        <location evidence="1">Cytoplasm</location>
        <location evidence="1">P-body</location>
    </subcellularLocation>
</comment>
<gene>
    <name evidence="13" type="primary">IF4A</name>
    <name evidence="13" type="ORF">HERIO_1637</name>
</gene>
<dbReference type="InterPro" id="IPR014001">
    <property type="entry name" value="Helicase_ATP-bd"/>
</dbReference>
<evidence type="ECO:0000259" key="10">
    <source>
        <dbReference type="PROSITE" id="PS51192"/>
    </source>
</evidence>
<dbReference type="Proteomes" id="UP000192356">
    <property type="component" value="Unassembled WGS sequence"/>
</dbReference>
<reference evidence="13 14" key="1">
    <citation type="journal article" date="2017" name="Environ. Microbiol.">
        <title>Decay of the glycolytic pathway and adaptation to intranuclear parasitism within Enterocytozoonidae microsporidia.</title>
        <authorList>
            <person name="Wiredu Boakye D."/>
            <person name="Jaroenlak P."/>
            <person name="Prachumwat A."/>
            <person name="Williams T.A."/>
            <person name="Bateman K.S."/>
            <person name="Itsathitphaisarn O."/>
            <person name="Sritunyalucksana K."/>
            <person name="Paszkiewicz K.H."/>
            <person name="Moore K.A."/>
            <person name="Stentiford G.D."/>
            <person name="Williams B.A."/>
        </authorList>
    </citation>
    <scope>NUCLEOTIDE SEQUENCE [LARGE SCALE GENOMIC DNA]</scope>
    <source>
        <strain evidence="13 14">GB1</strain>
    </source>
</reference>
<dbReference type="SUPFAM" id="SSF52540">
    <property type="entry name" value="P-loop containing nucleoside triphosphate hydrolases"/>
    <property type="match status" value="1"/>
</dbReference>
<evidence type="ECO:0000259" key="12">
    <source>
        <dbReference type="PROSITE" id="PS51195"/>
    </source>
</evidence>
<proteinExistence type="inferred from homology"/>
<evidence type="ECO:0000256" key="6">
    <source>
        <dbReference type="ARBA" id="ARBA00022845"/>
    </source>
</evidence>
<dbReference type="InterPro" id="IPR014014">
    <property type="entry name" value="RNA_helicase_DEAD_Q_motif"/>
</dbReference>
<dbReference type="EMBL" id="LVKB01000090">
    <property type="protein sequence ID" value="ORD96424.1"/>
    <property type="molecule type" value="Genomic_DNA"/>
</dbReference>
<evidence type="ECO:0000256" key="9">
    <source>
        <dbReference type="RuleBase" id="RU000492"/>
    </source>
</evidence>
<evidence type="ECO:0000313" key="14">
    <source>
        <dbReference type="Proteomes" id="UP000192356"/>
    </source>
</evidence>
<evidence type="ECO:0000256" key="7">
    <source>
        <dbReference type="ARBA" id="ARBA00038316"/>
    </source>
</evidence>
<feature type="domain" description="Helicase ATP-binding" evidence="10">
    <location>
        <begin position="79"/>
        <end position="256"/>
    </location>
</feature>
<dbReference type="PROSITE" id="PS00039">
    <property type="entry name" value="DEAD_ATP_HELICASE"/>
    <property type="match status" value="1"/>
</dbReference>
<dbReference type="InterPro" id="IPR000629">
    <property type="entry name" value="RNA-helicase_DEAD-box_CS"/>
</dbReference>
<evidence type="ECO:0000256" key="2">
    <source>
        <dbReference type="ARBA" id="ARBA00022741"/>
    </source>
</evidence>
<keyword evidence="5 9" id="KW-0067">ATP-binding</keyword>
<dbReference type="PANTHER" id="PTHR47960">
    <property type="entry name" value="DEAD-BOX ATP-DEPENDENT RNA HELICASE 50"/>
    <property type="match status" value="1"/>
</dbReference>
<dbReference type="GO" id="GO:0006417">
    <property type="term" value="P:regulation of translation"/>
    <property type="evidence" value="ECO:0007669"/>
    <property type="project" value="UniProtKB-KW"/>
</dbReference>
<organism evidence="13 14">
    <name type="scientific">Hepatospora eriocheir</name>
    <dbReference type="NCBI Taxonomy" id="1081669"/>
    <lineage>
        <taxon>Eukaryota</taxon>
        <taxon>Fungi</taxon>
        <taxon>Fungi incertae sedis</taxon>
        <taxon>Microsporidia</taxon>
        <taxon>Hepatosporidae</taxon>
        <taxon>Hepatospora</taxon>
    </lineage>
</organism>
<feature type="domain" description="Helicase C-terminal" evidence="11">
    <location>
        <begin position="295"/>
        <end position="444"/>
    </location>
</feature>
<dbReference type="InterPro" id="IPR001650">
    <property type="entry name" value="Helicase_C-like"/>
</dbReference>
<dbReference type="AlphaFoldDB" id="A0A1X0Q9Q9"/>
<dbReference type="SMART" id="SM00487">
    <property type="entry name" value="DEXDc"/>
    <property type="match status" value="1"/>
</dbReference>
<dbReference type="GO" id="GO:0003676">
    <property type="term" value="F:nucleic acid binding"/>
    <property type="evidence" value="ECO:0007669"/>
    <property type="project" value="InterPro"/>
</dbReference>
<dbReference type="VEuPathDB" id="MicrosporidiaDB:A0H76_1575"/>
<dbReference type="GO" id="GO:0000932">
    <property type="term" value="C:P-body"/>
    <property type="evidence" value="ECO:0007669"/>
    <property type="project" value="UniProtKB-SubCell"/>
</dbReference>
<dbReference type="InterPro" id="IPR011545">
    <property type="entry name" value="DEAD/DEAH_box_helicase_dom"/>
</dbReference>
<comment type="similarity">
    <text evidence="7">Belongs to the DEAD box helicase family. DDX6/DHH1 subfamily.</text>
</comment>
<dbReference type="Pfam" id="PF00270">
    <property type="entry name" value="DEAD"/>
    <property type="match status" value="1"/>
</dbReference>
<dbReference type="PROSITE" id="PS51192">
    <property type="entry name" value="HELICASE_ATP_BIND_1"/>
    <property type="match status" value="1"/>
</dbReference>
<keyword evidence="4 9" id="KW-0347">Helicase</keyword>
<keyword evidence="3 9" id="KW-0378">Hydrolase</keyword>
<dbReference type="OrthoDB" id="10265785at2759"/>
<sequence>MSYEKKPNKDISSIDLTEEDLYTTKKTNEDKVKKVIYKDDEDKQKSESRWEEFKLKPKLIEGVYRVGFEKPSPIQCIAVPAIVSGKDVRAQSESGTGKTGAFCVGTLERIDTSLSTTQCLVLVSTREIAKQISGLYETVGELLGVNSKLLIGGRKLEQDKSDLVNNNYHVVVGTPGRVYEMINKGYLKIENLKMMVLDEADELFKADFQLQIRAIYELAVESKVGSDGLQTLFFSATYSQEDLNVVSNISPDPIIVDMRSDEHTLQGVKQYLVCFERNFGPRNDEEARVKEVCFKVSTLMAIIAEQKINQMLVFIRRKKDANIVADILKRKGYNCDCITADLEQEERETVIEEFRKGTTRILVASDILKRGVDFQGLSMVICLDVPPYDSRDIYFHRVGRTGRYGRRGTAIHIVNSSDLSNLLRIAGEYKSTIDYLPDDFKFSD</sequence>
<dbReference type="PROSITE" id="PS51194">
    <property type="entry name" value="HELICASE_CTER"/>
    <property type="match status" value="1"/>
</dbReference>
<feature type="domain" description="DEAD-box RNA helicase Q" evidence="12">
    <location>
        <begin position="48"/>
        <end position="76"/>
    </location>
</feature>
<evidence type="ECO:0000259" key="11">
    <source>
        <dbReference type="PROSITE" id="PS51194"/>
    </source>
</evidence>
<dbReference type="PROSITE" id="PS51195">
    <property type="entry name" value="Q_MOTIF"/>
    <property type="match status" value="1"/>
</dbReference>
<comment type="caution">
    <text evidence="13">The sequence shown here is derived from an EMBL/GenBank/DDBJ whole genome shotgun (WGS) entry which is preliminary data.</text>
</comment>
<protein>
    <submittedName>
        <fullName evidence="13">IF4A</fullName>
    </submittedName>
</protein>
<dbReference type="VEuPathDB" id="MicrosporidiaDB:HERIO_1637"/>
<dbReference type="GO" id="GO:0003724">
    <property type="term" value="F:RNA helicase activity"/>
    <property type="evidence" value="ECO:0007669"/>
    <property type="project" value="InterPro"/>
</dbReference>
<accession>A0A1X0Q9Q9</accession>
<dbReference type="Pfam" id="PF00271">
    <property type="entry name" value="Helicase_C"/>
    <property type="match status" value="1"/>
</dbReference>
<name>A0A1X0Q9Q9_9MICR</name>
<dbReference type="Gene3D" id="3.40.50.300">
    <property type="entry name" value="P-loop containing nucleotide triphosphate hydrolases"/>
    <property type="match status" value="2"/>
</dbReference>
<keyword evidence="6" id="KW-0810">Translation regulation</keyword>
<dbReference type="SMART" id="SM00490">
    <property type="entry name" value="HELICc"/>
    <property type="match status" value="1"/>
</dbReference>
<evidence type="ECO:0000256" key="3">
    <source>
        <dbReference type="ARBA" id="ARBA00022801"/>
    </source>
</evidence>
<evidence type="ECO:0000256" key="4">
    <source>
        <dbReference type="ARBA" id="ARBA00022806"/>
    </source>
</evidence>
<feature type="short sequence motif" description="Q motif" evidence="8">
    <location>
        <begin position="48"/>
        <end position="76"/>
    </location>
</feature>
<dbReference type="GO" id="GO:0005524">
    <property type="term" value="F:ATP binding"/>
    <property type="evidence" value="ECO:0007669"/>
    <property type="project" value="UniProtKB-KW"/>
</dbReference>
<dbReference type="InterPro" id="IPR027417">
    <property type="entry name" value="P-loop_NTPase"/>
</dbReference>
<evidence type="ECO:0000313" key="13">
    <source>
        <dbReference type="EMBL" id="ORD96424.1"/>
    </source>
</evidence>
<keyword evidence="14" id="KW-1185">Reference proteome</keyword>
<evidence type="ECO:0000256" key="1">
    <source>
        <dbReference type="ARBA" id="ARBA00004201"/>
    </source>
</evidence>
<evidence type="ECO:0000256" key="5">
    <source>
        <dbReference type="ARBA" id="ARBA00022840"/>
    </source>
</evidence>
<dbReference type="GO" id="GO:0016787">
    <property type="term" value="F:hydrolase activity"/>
    <property type="evidence" value="ECO:0007669"/>
    <property type="project" value="UniProtKB-KW"/>
</dbReference>
<dbReference type="CDD" id="cd18787">
    <property type="entry name" value="SF2_C_DEAD"/>
    <property type="match status" value="1"/>
</dbReference>
<keyword evidence="2 9" id="KW-0547">Nucleotide-binding</keyword>